<feature type="transmembrane region" description="Helical" evidence="1">
    <location>
        <begin position="77"/>
        <end position="94"/>
    </location>
</feature>
<feature type="transmembrane region" description="Helical" evidence="1">
    <location>
        <begin position="347"/>
        <end position="364"/>
    </location>
</feature>
<dbReference type="PANTHER" id="PTHR38454">
    <property type="entry name" value="INTEGRAL MEMBRANE PROTEIN-RELATED"/>
    <property type="match status" value="1"/>
</dbReference>
<sequence>MKRRWKLVLLVLAALAFAILVHIHFIREYLDGRLMLGPNDGMAQMLPFKQHLYEQYAQGNFFYSFSFGLGGGIYSQLAYYFSTSIVYLLTMLAIKVLDITNVIGTPDAITWAKAILPVSIIRLTTALLLAVGVFRYMRIPFIPAFVGACFYAGSAIYFRHVVYWEFFANAFLWLPLLVLGVEKIIRERKPYWFIAAVAISVFDNFYFAYISFVFIGIYVIARWFIKLSEDELPVKFQLLYFIPAALLGFGIGSISFIPSVYAFLNNYRPAFDDPIPFYGNDDNILFTSRTLLLPVLFVIFVCVAGFYKNKLFRLFALLSILFIFFQGSPRIASIFNGFSAPQYRFEYLSMFVVAGTIAVGLTLLPKVKKLHLLLALGLTVLLYSLYLHHDLRMDWEDDWAKYVWNGVALVLFVFLFYTFKRKVWMLGLCLIVVFATYIPLINAHQERQLSDSGHVENSTLQFLTSDKYASDEQQELIQDVLDSDESFTRLEWKTDNRNNTNLVQSFPGVSIYSSILNKELLFFYYYDLNIDMKRESVSRYSGFGNRANLYSLLNGKYIMYDKKEPIAAPYGFEPYMESSNYIVYRNDNLLPFAKVSTEVFQEGNLESHTPLEREHAMLEGIILADGETTGTIDSLPDLMDQVTVEAAGGTYQDGQLQVDQEEGGLDLRLDDDLPQTGDYYISFYLKNNDASAPLYDLTVNEFETNRKSQQSIYRTKVDELTIRVKAADTIRIRLPEGSYTIEDFQLQHENYQKLEETESAAEAIPFSINNSQVTVDYDNQQNGESYLKIPVPYEKGWQVSVNGEEQELLKADYAFVGVKLQDGENHIVFTYRPPFWNMLLVLCLGSILMSLGWGGFLRKRHMAGEKGEKEA</sequence>
<gene>
    <name evidence="2" type="ORF">SAMN05421663_106104</name>
</gene>
<feature type="transmembrane region" description="Helical" evidence="1">
    <location>
        <begin position="205"/>
        <end position="225"/>
    </location>
</feature>
<feature type="transmembrane region" description="Helical" evidence="1">
    <location>
        <begin position="166"/>
        <end position="185"/>
    </location>
</feature>
<dbReference type="OrthoDB" id="9815466at2"/>
<reference evidence="3" key="1">
    <citation type="submission" date="2016-10" db="EMBL/GenBank/DDBJ databases">
        <authorList>
            <person name="Varghese N."/>
            <person name="Submissions S."/>
        </authorList>
    </citation>
    <scope>NUCLEOTIDE SEQUENCE [LARGE SCALE GENOMIC DNA]</scope>
    <source>
        <strain evidence="3">DSM 21620</strain>
    </source>
</reference>
<feature type="transmembrane region" description="Helical" evidence="1">
    <location>
        <begin position="114"/>
        <end position="134"/>
    </location>
</feature>
<keyword evidence="1" id="KW-1133">Transmembrane helix</keyword>
<keyword evidence="1" id="KW-0472">Membrane</keyword>
<organism evidence="2 3">
    <name type="scientific">Terribacillus halophilus</name>
    <dbReference type="NCBI Taxonomy" id="361279"/>
    <lineage>
        <taxon>Bacteria</taxon>
        <taxon>Bacillati</taxon>
        <taxon>Bacillota</taxon>
        <taxon>Bacilli</taxon>
        <taxon>Bacillales</taxon>
        <taxon>Bacillaceae</taxon>
        <taxon>Terribacillus</taxon>
    </lineage>
</organism>
<dbReference type="InterPro" id="IPR018580">
    <property type="entry name" value="Uncharacterised_YfhO"/>
</dbReference>
<feature type="transmembrane region" description="Helical" evidence="1">
    <location>
        <begin position="140"/>
        <end position="159"/>
    </location>
</feature>
<evidence type="ECO:0000313" key="2">
    <source>
        <dbReference type="EMBL" id="SDD05227.1"/>
    </source>
</evidence>
<feature type="transmembrane region" description="Helical" evidence="1">
    <location>
        <begin position="371"/>
        <end position="387"/>
    </location>
</feature>
<dbReference type="AlphaFoldDB" id="A0A1G6RMP1"/>
<name>A0A1G6RMP1_9BACI</name>
<accession>A0A1G6RMP1</accession>
<dbReference type="PANTHER" id="PTHR38454:SF1">
    <property type="entry name" value="INTEGRAL MEMBRANE PROTEIN"/>
    <property type="match status" value="1"/>
</dbReference>
<feature type="transmembrane region" description="Helical" evidence="1">
    <location>
        <begin position="237"/>
        <end position="264"/>
    </location>
</feature>
<proteinExistence type="predicted"/>
<protein>
    <submittedName>
        <fullName evidence="2">Uncharacterized membrane protein YfhO</fullName>
    </submittedName>
</protein>
<feature type="transmembrane region" description="Helical" evidence="1">
    <location>
        <begin position="284"/>
        <end position="307"/>
    </location>
</feature>
<dbReference type="STRING" id="361279.SAMN05421663_106104"/>
<keyword evidence="1" id="KW-0812">Transmembrane</keyword>
<feature type="transmembrane region" description="Helical" evidence="1">
    <location>
        <begin position="424"/>
        <end position="441"/>
    </location>
</feature>
<feature type="transmembrane region" description="Helical" evidence="1">
    <location>
        <begin position="7"/>
        <end position="26"/>
    </location>
</feature>
<feature type="transmembrane region" description="Helical" evidence="1">
    <location>
        <begin position="835"/>
        <end position="856"/>
    </location>
</feature>
<dbReference type="RefSeq" id="WP_093727480.1">
    <property type="nucleotide sequence ID" value="NZ_FMZB01000006.1"/>
</dbReference>
<dbReference type="Pfam" id="PF09586">
    <property type="entry name" value="YfhO"/>
    <property type="match status" value="1"/>
</dbReference>
<evidence type="ECO:0000256" key="1">
    <source>
        <dbReference type="SAM" id="Phobius"/>
    </source>
</evidence>
<evidence type="ECO:0000313" key="3">
    <source>
        <dbReference type="Proteomes" id="UP000198666"/>
    </source>
</evidence>
<dbReference type="Proteomes" id="UP000198666">
    <property type="component" value="Unassembled WGS sequence"/>
</dbReference>
<dbReference type="EMBL" id="FMZB01000006">
    <property type="protein sequence ID" value="SDD05227.1"/>
    <property type="molecule type" value="Genomic_DNA"/>
</dbReference>
<feature type="transmembrane region" description="Helical" evidence="1">
    <location>
        <begin position="314"/>
        <end position="335"/>
    </location>
</feature>
<keyword evidence="3" id="KW-1185">Reference proteome</keyword>
<feature type="transmembrane region" description="Helical" evidence="1">
    <location>
        <begin position="399"/>
        <end position="417"/>
    </location>
</feature>